<dbReference type="InterPro" id="IPR021838">
    <property type="entry name" value="DUF3431"/>
</dbReference>
<keyword evidence="2" id="KW-0732">Signal</keyword>
<feature type="compositionally biased region" description="Polar residues" evidence="1">
    <location>
        <begin position="61"/>
        <end position="71"/>
    </location>
</feature>
<name>A0A5N6XNK4_9EURO</name>
<dbReference type="OrthoDB" id="426718at2759"/>
<feature type="signal peptide" evidence="2">
    <location>
        <begin position="1"/>
        <end position="23"/>
    </location>
</feature>
<dbReference type="AlphaFoldDB" id="A0A5N6XNK4"/>
<dbReference type="EMBL" id="ML737244">
    <property type="protein sequence ID" value="KAE8334824.1"/>
    <property type="molecule type" value="Genomic_DNA"/>
</dbReference>
<feature type="chain" id="PRO_5024875647" evidence="2">
    <location>
        <begin position="24"/>
        <end position="307"/>
    </location>
</feature>
<dbReference type="Pfam" id="PF11913">
    <property type="entry name" value="DUF3431"/>
    <property type="match status" value="1"/>
</dbReference>
<feature type="region of interest" description="Disordered" evidence="1">
    <location>
        <begin position="45"/>
        <end position="82"/>
    </location>
</feature>
<sequence>MRQIKKLIISVTLLVTVVWLVKSLSDPLSDTYRLSRWHTGTQFRFRAPTSTPTHPTSSTTGRKQPSLTDLTPTKHNESKFSGNGEHLTVKITAIDRVIVVGKTKKDDTEWVVNDLADWQHAIYAVDDPEALLRVAKNKGKEANVYLQYIIDHYDELPQTMVFLHSHRDGYPKAWHTEFSDHSNVRTIRMLRTDVVQRNGYVNLRCNPRPGCPDEIRPSRGPSEKKRLPEEAFPDAWKAFFGDTDVPEVIATPCCAQFAVSKEQVLQRPLGSYVRYHKWLMETDLPDDVSGRVMEYMWHIIFGKDPVQ</sequence>
<evidence type="ECO:0000256" key="1">
    <source>
        <dbReference type="SAM" id="MobiDB-lite"/>
    </source>
</evidence>
<reference evidence="3" key="1">
    <citation type="submission" date="2019-04" db="EMBL/GenBank/DDBJ databases">
        <title>Friends and foes A comparative genomics study of 23 Aspergillus species from section Flavi.</title>
        <authorList>
            <consortium name="DOE Joint Genome Institute"/>
            <person name="Kjaerbolling I."/>
            <person name="Vesth T."/>
            <person name="Frisvad J.C."/>
            <person name="Nybo J.L."/>
            <person name="Theobald S."/>
            <person name="Kildgaard S."/>
            <person name="Isbrandt T."/>
            <person name="Kuo A."/>
            <person name="Sato A."/>
            <person name="Lyhne E.K."/>
            <person name="Kogle M.E."/>
            <person name="Wiebenga A."/>
            <person name="Kun R.S."/>
            <person name="Lubbers R.J."/>
            <person name="Makela M.R."/>
            <person name="Barry K."/>
            <person name="Chovatia M."/>
            <person name="Clum A."/>
            <person name="Daum C."/>
            <person name="Haridas S."/>
            <person name="He G."/>
            <person name="LaButti K."/>
            <person name="Lipzen A."/>
            <person name="Mondo S."/>
            <person name="Riley R."/>
            <person name="Salamov A."/>
            <person name="Simmons B.A."/>
            <person name="Magnuson J.K."/>
            <person name="Henrissat B."/>
            <person name="Mortensen U.H."/>
            <person name="Larsen T.O."/>
            <person name="Devries R.P."/>
            <person name="Grigoriev I.V."/>
            <person name="Machida M."/>
            <person name="Baker S.E."/>
            <person name="Andersen M.R."/>
        </authorList>
    </citation>
    <scope>NUCLEOTIDE SEQUENCE</scope>
    <source>
        <strain evidence="3">CBS 117612</strain>
    </source>
</reference>
<proteinExistence type="predicted"/>
<feature type="compositionally biased region" description="Low complexity" evidence="1">
    <location>
        <begin position="48"/>
        <end position="60"/>
    </location>
</feature>
<evidence type="ECO:0000256" key="2">
    <source>
        <dbReference type="SAM" id="SignalP"/>
    </source>
</evidence>
<dbReference type="Proteomes" id="UP000325558">
    <property type="component" value="Unassembled WGS sequence"/>
</dbReference>
<gene>
    <name evidence="3" type="ORF">BDV24DRAFT_169818</name>
</gene>
<dbReference type="PANTHER" id="PTHR37490:SF2">
    <property type="match status" value="1"/>
</dbReference>
<evidence type="ECO:0000313" key="3">
    <source>
        <dbReference type="EMBL" id="KAE8334824.1"/>
    </source>
</evidence>
<protein>
    <submittedName>
        <fullName evidence="3">Uncharacterized protein</fullName>
    </submittedName>
</protein>
<dbReference type="PANTHER" id="PTHR37490">
    <property type="entry name" value="EXPRESSED PROTEIN"/>
    <property type="match status" value="1"/>
</dbReference>
<organism evidence="3">
    <name type="scientific">Aspergillus arachidicola</name>
    <dbReference type="NCBI Taxonomy" id="656916"/>
    <lineage>
        <taxon>Eukaryota</taxon>
        <taxon>Fungi</taxon>
        <taxon>Dikarya</taxon>
        <taxon>Ascomycota</taxon>
        <taxon>Pezizomycotina</taxon>
        <taxon>Eurotiomycetes</taxon>
        <taxon>Eurotiomycetidae</taxon>
        <taxon>Eurotiales</taxon>
        <taxon>Aspergillaceae</taxon>
        <taxon>Aspergillus</taxon>
        <taxon>Aspergillus subgen. Circumdati</taxon>
    </lineage>
</organism>
<accession>A0A5N6XNK4</accession>